<dbReference type="PANTHER" id="PTHR11699">
    <property type="entry name" value="ALDEHYDE DEHYDROGENASE-RELATED"/>
    <property type="match status" value="1"/>
</dbReference>
<evidence type="ECO:0000313" key="3">
    <source>
        <dbReference type="Proteomes" id="UP000054359"/>
    </source>
</evidence>
<dbReference type="SUPFAM" id="SSF53720">
    <property type="entry name" value="ALDH-like"/>
    <property type="match status" value="2"/>
</dbReference>
<feature type="non-terminal residue" evidence="2">
    <location>
        <position position="632"/>
    </location>
</feature>
<dbReference type="Proteomes" id="UP000054359">
    <property type="component" value="Unassembled WGS sequence"/>
</dbReference>
<dbReference type="GO" id="GO:0016620">
    <property type="term" value="F:oxidoreductase activity, acting on the aldehyde or oxo group of donors, NAD or NADP as acceptor"/>
    <property type="evidence" value="ECO:0007669"/>
    <property type="project" value="InterPro"/>
</dbReference>
<dbReference type="STRING" id="407821.A0A087UBD3"/>
<dbReference type="OrthoDB" id="310895at2759"/>
<accession>A0A087UBD3</accession>
<dbReference type="AlphaFoldDB" id="A0A087UBD3"/>
<dbReference type="Gene3D" id="3.40.309.10">
    <property type="entry name" value="Aldehyde Dehydrogenase, Chain A, domain 2"/>
    <property type="match status" value="1"/>
</dbReference>
<gene>
    <name evidence="2" type="ORF">X975_16161</name>
</gene>
<dbReference type="OMA" id="MDYGPAP"/>
<keyword evidence="3" id="KW-1185">Reference proteome</keyword>
<dbReference type="Pfam" id="PF00171">
    <property type="entry name" value="Aldedh"/>
    <property type="match status" value="2"/>
</dbReference>
<name>A0A087UBD3_STEMI</name>
<dbReference type="Gene3D" id="3.40.605.10">
    <property type="entry name" value="Aldehyde Dehydrogenase, Chain A, domain 1"/>
    <property type="match status" value="2"/>
</dbReference>
<organism evidence="2 3">
    <name type="scientific">Stegodyphus mimosarum</name>
    <name type="common">African social velvet spider</name>
    <dbReference type="NCBI Taxonomy" id="407821"/>
    <lineage>
        <taxon>Eukaryota</taxon>
        <taxon>Metazoa</taxon>
        <taxon>Ecdysozoa</taxon>
        <taxon>Arthropoda</taxon>
        <taxon>Chelicerata</taxon>
        <taxon>Arachnida</taxon>
        <taxon>Araneae</taxon>
        <taxon>Araneomorphae</taxon>
        <taxon>Entelegynae</taxon>
        <taxon>Eresoidea</taxon>
        <taxon>Eresidae</taxon>
        <taxon>Stegodyphus</taxon>
    </lineage>
</organism>
<evidence type="ECO:0000259" key="1">
    <source>
        <dbReference type="Pfam" id="PF00171"/>
    </source>
</evidence>
<feature type="domain" description="Aldehyde dehydrogenase" evidence="1">
    <location>
        <begin position="378"/>
        <end position="579"/>
    </location>
</feature>
<reference evidence="2 3" key="1">
    <citation type="submission" date="2013-11" db="EMBL/GenBank/DDBJ databases">
        <title>Genome sequencing of Stegodyphus mimosarum.</title>
        <authorList>
            <person name="Bechsgaard J."/>
        </authorList>
    </citation>
    <scope>NUCLEOTIDE SEQUENCE [LARGE SCALE GENOMIC DNA]</scope>
</reference>
<evidence type="ECO:0000313" key="2">
    <source>
        <dbReference type="EMBL" id="KFM74672.1"/>
    </source>
</evidence>
<proteinExistence type="predicted"/>
<dbReference type="InterPro" id="IPR016161">
    <property type="entry name" value="Ald_DH/histidinol_DH"/>
</dbReference>
<sequence>MSISWRVGSILATGNALLLLVDMKSCLSALFLAELCSLCGLPPGVLNVLPIDQKNLTSLPQASKLIFTGSFARSRKIAQLTLSMKIPYELSLSRRPVAIIYENADIHSAVQGVLDYLFFIDTRTESGGCKVLIQESVYKKVIDLLRNFVQKIKLGINFSKTDMSGIITEGQKNSLNLFMNDAKNCGAKILQTSETYRTRYPSWAPMLLSDITTASKFVHEEIGGPVIVTVSFRTAKESITMFNRHNLGADVSVWTDKLSLALEVAQELKTGTVWINTQNIFIPVAGYSSVHMKGYSVEGGQYALLMHLANAMDEDVTPATKSAEEGTKSTEEYTELINEKYIEPSSENAQNQQNSVTGIRAYDHFIGGSYKRSSTSTVVCDKYNLPYACIAGGSSAEIQAAVSSALAVLPKWKKTARHRRSQILVTLAENLRERKKEFASYLHDVLPHSYQSCMNEVEASIDCLFFWAFKVAKDFGKLKHTSDHVKVFEDLESVGVIGIHCPSIDPLLSFLSRVAPAIAFGNAVVVIPNEKYPTPALRICEIFKYSDVPGGLINVITGTGEALIKDLLAHMDVNAVWFSSRNQAVKCMPYSFCPKRSFIYSSSWHNPDKMQKAWKLILESTQVKTVFLPAGD</sequence>
<dbReference type="InterPro" id="IPR015590">
    <property type="entry name" value="Aldehyde_DH_dom"/>
</dbReference>
<protein>
    <submittedName>
        <fullName evidence="2">Aldehyde dehydrogenase family 16 member A1</fullName>
    </submittedName>
</protein>
<dbReference type="InterPro" id="IPR016162">
    <property type="entry name" value="Ald_DH_N"/>
</dbReference>
<dbReference type="InterPro" id="IPR016163">
    <property type="entry name" value="Ald_DH_C"/>
</dbReference>
<dbReference type="EMBL" id="KK119091">
    <property type="protein sequence ID" value="KFM74672.1"/>
    <property type="molecule type" value="Genomic_DNA"/>
</dbReference>
<feature type="domain" description="Aldehyde dehydrogenase" evidence="1">
    <location>
        <begin position="2"/>
        <end position="304"/>
    </location>
</feature>